<protein>
    <submittedName>
        <fullName evidence="1">Uncharacterized protein</fullName>
    </submittedName>
</protein>
<keyword evidence="2" id="KW-1185">Reference proteome</keyword>
<dbReference type="EMBL" id="MH588547">
    <property type="protein sequence ID" value="AXQ69897.1"/>
    <property type="molecule type" value="Genomic_DNA"/>
</dbReference>
<reference evidence="1" key="2">
    <citation type="submission" date="2021-07" db="EMBL/GenBank/DDBJ databases">
        <title>Giant CbK-like Caulobacter bacteriophages have genetically divergent genomes.</title>
        <authorList>
            <person name="Wilson K."/>
            <person name="Ely B."/>
        </authorList>
    </citation>
    <scope>NUCLEOTIDE SEQUENCE</scope>
</reference>
<gene>
    <name evidence="1" type="ORF">CcrSC_gp315</name>
</gene>
<evidence type="ECO:0000313" key="2">
    <source>
        <dbReference type="Proteomes" id="UP000259683"/>
    </source>
</evidence>
<dbReference type="Proteomes" id="UP000259683">
    <property type="component" value="Segment"/>
</dbReference>
<sequence length="401" mass="46011">MANLDLLNEFWTRTEREDEFSGYRDFVRRARAFTLDDDMASTVSRLAVRADDKMLLRYKQAARLPYPEMWVEMDYEQGFAENASNRHLFGRPERVGWMLSQGHPNYGPDAIKVIRVAKTDGGGPLAGGDQLASVYPMQMIWLPEGRISYVRQDVRRGLPANAEAWIEAWHTAEEKFNNQSASLRLAWTPNDPGVPRDAQGDADELLRRASAETDKLPLAGHVIVTLEGRALTALARRRDPKEMFTGVSELMGAALYDQTGDAGFLVAALSLINEIPVRFVEHQPRGSLRAGGRLRPYMRSSIVSIEVPATRRRIKDIEKTIKQRVEAAKRARHEVRGHWMTADKPPRVEQTRETKRWETYFDRDGRIRWRTWIDNHMRGSAEVGYVQQVYEVTENPRRSNY</sequence>
<evidence type="ECO:0000313" key="1">
    <source>
        <dbReference type="EMBL" id="AXQ69897.1"/>
    </source>
</evidence>
<accession>A0A385EG88</accession>
<name>A0A385EG88_9CAUD</name>
<reference evidence="1" key="1">
    <citation type="submission" date="2018-07" db="EMBL/GenBank/DDBJ databases">
        <authorList>
            <person name="Wilson K.M."/>
            <person name="Ely B."/>
        </authorList>
    </citation>
    <scope>NUCLEOTIDE SEQUENCE</scope>
</reference>
<proteinExistence type="predicted"/>
<organism evidence="1 2">
    <name type="scientific">Caulobacter phage CcrSC</name>
    <dbReference type="NCBI Taxonomy" id="2283272"/>
    <lineage>
        <taxon>Viruses</taxon>
        <taxon>Duplodnaviria</taxon>
        <taxon>Heunggongvirae</taxon>
        <taxon>Uroviricota</taxon>
        <taxon>Caudoviricetes</taxon>
        <taxon>Jeanschmidtviridae</taxon>
        <taxon>Bertelyvirus</taxon>
        <taxon>Bertelyvirus SC</taxon>
    </lineage>
</organism>